<dbReference type="GO" id="GO:0004736">
    <property type="term" value="F:pyruvate carboxylase activity"/>
    <property type="evidence" value="ECO:0007669"/>
    <property type="project" value="TreeGrafter"/>
</dbReference>
<name>A0AAF0A0Y2_9BACT</name>
<dbReference type="InterPro" id="IPR001882">
    <property type="entry name" value="Biotin_BS"/>
</dbReference>
<dbReference type="EMBL" id="CP119075">
    <property type="protein sequence ID" value="WED64582.1"/>
    <property type="molecule type" value="Genomic_DNA"/>
</dbReference>
<dbReference type="InterPro" id="IPR000089">
    <property type="entry name" value="Biotin_lipoyl"/>
</dbReference>
<dbReference type="PANTHER" id="PTHR43778">
    <property type="entry name" value="PYRUVATE CARBOXYLASE"/>
    <property type="match status" value="1"/>
</dbReference>
<sequence length="137" mass="14547">MGEEISVEIEEGKVLIISLVSVGEPDQDGRRMVNYELNGMARDAVIIDKSVQPKTKAKPKAGLADPNQVAAPIPGLVAALSTSMGAKVKKGEKLLLMEAMKMQTTVYSPCDGVVSDLNIAVGDTVEAKDLLVRIKPT</sequence>
<dbReference type="Pfam" id="PF00364">
    <property type="entry name" value="Biotin_lipoyl"/>
    <property type="match status" value="1"/>
</dbReference>
<dbReference type="PANTHER" id="PTHR43778:SF2">
    <property type="entry name" value="PYRUVATE CARBOXYLASE, MITOCHONDRIAL"/>
    <property type="match status" value="1"/>
</dbReference>
<dbReference type="PROSITE" id="PS50968">
    <property type="entry name" value="BIOTINYL_LIPOYL"/>
    <property type="match status" value="1"/>
</dbReference>
<evidence type="ECO:0000259" key="2">
    <source>
        <dbReference type="PROSITE" id="PS50968"/>
    </source>
</evidence>
<evidence type="ECO:0000313" key="3">
    <source>
        <dbReference type="EMBL" id="WED64582.1"/>
    </source>
</evidence>
<proteinExistence type="predicted"/>
<dbReference type="GO" id="GO:0005737">
    <property type="term" value="C:cytoplasm"/>
    <property type="evidence" value="ECO:0007669"/>
    <property type="project" value="TreeGrafter"/>
</dbReference>
<organism evidence="3 4">
    <name type="scientific">Synoicihabitans lomoniglobus</name>
    <dbReference type="NCBI Taxonomy" id="2909285"/>
    <lineage>
        <taxon>Bacteria</taxon>
        <taxon>Pseudomonadati</taxon>
        <taxon>Verrucomicrobiota</taxon>
        <taxon>Opitutia</taxon>
        <taxon>Opitutales</taxon>
        <taxon>Opitutaceae</taxon>
        <taxon>Synoicihabitans</taxon>
    </lineage>
</organism>
<evidence type="ECO:0000256" key="1">
    <source>
        <dbReference type="ARBA" id="ARBA00023267"/>
    </source>
</evidence>
<dbReference type="Gene3D" id="2.40.50.100">
    <property type="match status" value="1"/>
</dbReference>
<dbReference type="FunFam" id="2.40.50.100:FF:000003">
    <property type="entry name" value="Acetyl-CoA carboxylase biotin carboxyl carrier protein"/>
    <property type="match status" value="1"/>
</dbReference>
<dbReference type="RefSeq" id="WP_330930786.1">
    <property type="nucleotide sequence ID" value="NZ_CP119075.1"/>
</dbReference>
<keyword evidence="4" id="KW-1185">Reference proteome</keyword>
<dbReference type="InterPro" id="IPR011053">
    <property type="entry name" value="Single_hybrid_motif"/>
</dbReference>
<gene>
    <name evidence="3" type="ORF">PXH66_19750</name>
</gene>
<dbReference type="Proteomes" id="UP001218638">
    <property type="component" value="Chromosome"/>
</dbReference>
<dbReference type="Gene3D" id="3.10.600.10">
    <property type="entry name" value="pyruvate carboxylase f1077a mutant domain"/>
    <property type="match status" value="1"/>
</dbReference>
<reference evidence="3" key="1">
    <citation type="submission" date="2023-03" db="EMBL/GenBank/DDBJ databases">
        <title>Lomoglobus Profundus gen. nov., sp. nov., a novel member of the phylum Verrucomicrobia, isolated from deep-marine sediment of South China Sea.</title>
        <authorList>
            <person name="Ahmad T."/>
            <person name="Ishaq S.E."/>
            <person name="Wang F."/>
        </authorList>
    </citation>
    <scope>NUCLEOTIDE SEQUENCE</scope>
    <source>
        <strain evidence="3">LMO-M01</strain>
    </source>
</reference>
<dbReference type="GO" id="GO:0006094">
    <property type="term" value="P:gluconeogenesis"/>
    <property type="evidence" value="ECO:0007669"/>
    <property type="project" value="TreeGrafter"/>
</dbReference>
<feature type="domain" description="Lipoyl-binding" evidence="2">
    <location>
        <begin position="60"/>
        <end position="135"/>
    </location>
</feature>
<dbReference type="KEGG" id="slom:PXH66_19750"/>
<dbReference type="AlphaFoldDB" id="A0AAF0A0Y2"/>
<protein>
    <recommendedName>
        <fullName evidence="2">Lipoyl-binding domain-containing protein</fullName>
    </recommendedName>
</protein>
<evidence type="ECO:0000313" key="4">
    <source>
        <dbReference type="Proteomes" id="UP001218638"/>
    </source>
</evidence>
<dbReference type="CDD" id="cd06850">
    <property type="entry name" value="biotinyl_domain"/>
    <property type="match status" value="1"/>
</dbReference>
<accession>A0AAF0A0Y2</accession>
<keyword evidence="1" id="KW-0092">Biotin</keyword>
<dbReference type="PROSITE" id="PS00188">
    <property type="entry name" value="BIOTIN"/>
    <property type="match status" value="1"/>
</dbReference>
<dbReference type="SUPFAM" id="SSF51230">
    <property type="entry name" value="Single hybrid motif"/>
    <property type="match status" value="1"/>
</dbReference>
<dbReference type="InterPro" id="IPR055268">
    <property type="entry name" value="PCB-like"/>
</dbReference>